<name>A0ABS1NEM2_9ACTN</name>
<protein>
    <submittedName>
        <fullName evidence="2">MerR family DNA-binding protein</fullName>
    </submittedName>
</protein>
<dbReference type="SUPFAM" id="SSF46955">
    <property type="entry name" value="Putative DNA-binding domain"/>
    <property type="match status" value="1"/>
</dbReference>
<dbReference type="GO" id="GO:0003677">
    <property type="term" value="F:DNA binding"/>
    <property type="evidence" value="ECO:0007669"/>
    <property type="project" value="UniProtKB-KW"/>
</dbReference>
<dbReference type="Proteomes" id="UP000634229">
    <property type="component" value="Unassembled WGS sequence"/>
</dbReference>
<evidence type="ECO:0000259" key="1">
    <source>
        <dbReference type="Pfam" id="PF09278"/>
    </source>
</evidence>
<sequence length="105" mass="11854">MEALTPIRDQLYRIALIQLWRETGQMSIEEIATVLAADGPEWRDTVAARIAAVEEQQARLDGARDYLSHLLTCRRGGTDLERCPEFRGQVDIPGRRAPVARARQP</sequence>
<dbReference type="Gene3D" id="1.10.1660.10">
    <property type="match status" value="1"/>
</dbReference>
<comment type="caution">
    <text evidence="2">The sequence shown here is derived from an EMBL/GenBank/DDBJ whole genome shotgun (WGS) entry which is preliminary data.</text>
</comment>
<evidence type="ECO:0000313" key="2">
    <source>
        <dbReference type="EMBL" id="MBL1098506.1"/>
    </source>
</evidence>
<reference evidence="2 3" key="1">
    <citation type="submission" date="2021-01" db="EMBL/GenBank/DDBJ databases">
        <title>WGS of actinomycetes isolated from Thailand.</title>
        <authorList>
            <person name="Thawai C."/>
        </authorList>
    </citation>
    <scope>NUCLEOTIDE SEQUENCE [LARGE SCALE GENOMIC DNA]</scope>
    <source>
        <strain evidence="2 3">CA1R205</strain>
    </source>
</reference>
<keyword evidence="3" id="KW-1185">Reference proteome</keyword>
<proteinExistence type="predicted"/>
<accession>A0ABS1NEM2</accession>
<dbReference type="InterPro" id="IPR015358">
    <property type="entry name" value="Tscrpt_reg_MerR_DNA-bd"/>
</dbReference>
<feature type="domain" description="Transcription regulator MerR DNA binding" evidence="1">
    <location>
        <begin position="13"/>
        <end position="70"/>
    </location>
</feature>
<evidence type="ECO:0000313" key="3">
    <source>
        <dbReference type="Proteomes" id="UP000634229"/>
    </source>
</evidence>
<dbReference type="InterPro" id="IPR009061">
    <property type="entry name" value="DNA-bd_dom_put_sf"/>
</dbReference>
<gene>
    <name evidence="2" type="ORF">JK363_17925</name>
</gene>
<keyword evidence="2" id="KW-0238">DNA-binding</keyword>
<dbReference type="Pfam" id="PF09278">
    <property type="entry name" value="MerR-DNA-bind"/>
    <property type="match status" value="1"/>
</dbReference>
<organism evidence="2 3">
    <name type="scientific">Streptomyces coffeae</name>
    <dbReference type="NCBI Taxonomy" id="621382"/>
    <lineage>
        <taxon>Bacteria</taxon>
        <taxon>Bacillati</taxon>
        <taxon>Actinomycetota</taxon>
        <taxon>Actinomycetes</taxon>
        <taxon>Kitasatosporales</taxon>
        <taxon>Streptomycetaceae</taxon>
        <taxon>Streptomyces</taxon>
    </lineage>
</organism>
<dbReference type="EMBL" id="JAERRF010000009">
    <property type="protein sequence ID" value="MBL1098506.1"/>
    <property type="molecule type" value="Genomic_DNA"/>
</dbReference>
<dbReference type="RefSeq" id="WP_201875912.1">
    <property type="nucleotide sequence ID" value="NZ_JAERRF010000009.1"/>
</dbReference>